<evidence type="ECO:0000256" key="15">
    <source>
        <dbReference type="ARBA" id="ARBA00048954"/>
    </source>
</evidence>
<evidence type="ECO:0000256" key="3">
    <source>
        <dbReference type="ARBA" id="ARBA00022705"/>
    </source>
</evidence>
<comment type="catalytic activity">
    <reaction evidence="15 17">
        <text>ATP + H2O = ADP + phosphate + H(+)</text>
        <dbReference type="Rhea" id="RHEA:13065"/>
        <dbReference type="ChEBI" id="CHEBI:15377"/>
        <dbReference type="ChEBI" id="CHEBI:15378"/>
        <dbReference type="ChEBI" id="CHEBI:30616"/>
        <dbReference type="ChEBI" id="CHEBI:43474"/>
        <dbReference type="ChEBI" id="CHEBI:456216"/>
        <dbReference type="EC" id="5.6.2.3"/>
    </reaction>
</comment>
<dbReference type="GO" id="GO:0004519">
    <property type="term" value="F:endonuclease activity"/>
    <property type="evidence" value="ECO:0007669"/>
    <property type="project" value="InterPro"/>
</dbReference>
<dbReference type="CDD" id="cd00984">
    <property type="entry name" value="DnaB_C"/>
    <property type="match status" value="1"/>
</dbReference>
<dbReference type="InterPro" id="IPR006141">
    <property type="entry name" value="Intein_N"/>
</dbReference>
<dbReference type="SMART" id="SM00305">
    <property type="entry name" value="HintC"/>
    <property type="match status" value="2"/>
</dbReference>
<evidence type="ECO:0000256" key="4">
    <source>
        <dbReference type="ARBA" id="ARBA00022737"/>
    </source>
</evidence>
<dbReference type="GO" id="GO:0005829">
    <property type="term" value="C:cytosol"/>
    <property type="evidence" value="ECO:0007669"/>
    <property type="project" value="TreeGrafter"/>
</dbReference>
<evidence type="ECO:0000256" key="8">
    <source>
        <dbReference type="ARBA" id="ARBA00022813"/>
    </source>
</evidence>
<accession>A0A090AHG2</accession>
<dbReference type="SUPFAM" id="SSF55608">
    <property type="entry name" value="Homing endonucleases"/>
    <property type="match status" value="1"/>
</dbReference>
<dbReference type="Gene3D" id="3.40.50.300">
    <property type="entry name" value="P-loop containing nucleotide triphosphate hydrolases"/>
    <property type="match status" value="3"/>
</dbReference>
<dbReference type="EMBL" id="AP014633">
    <property type="protein sequence ID" value="BAP57753.1"/>
    <property type="molecule type" value="Genomic_DNA"/>
</dbReference>
<keyword evidence="3 17" id="KW-0235">DNA replication</keyword>
<dbReference type="NCBIfam" id="TIGR01445">
    <property type="entry name" value="intein_Nterm"/>
    <property type="match status" value="2"/>
</dbReference>
<dbReference type="Pfam" id="PF14528">
    <property type="entry name" value="LAGLIDADG_3"/>
    <property type="match status" value="1"/>
</dbReference>
<evidence type="ECO:0000256" key="14">
    <source>
        <dbReference type="ARBA" id="ARBA00044940"/>
    </source>
</evidence>
<gene>
    <name evidence="20" type="ORF">THII_3456</name>
</gene>
<dbReference type="NCBIfam" id="TIGR00665">
    <property type="entry name" value="DnaB"/>
    <property type="match status" value="1"/>
</dbReference>
<dbReference type="PROSITE" id="PS50817">
    <property type="entry name" value="INTEIN_N_TER"/>
    <property type="match status" value="2"/>
</dbReference>
<dbReference type="PANTHER" id="PTHR30153:SF2">
    <property type="entry name" value="REPLICATIVE DNA HELICASE"/>
    <property type="match status" value="1"/>
</dbReference>
<evidence type="ECO:0000256" key="7">
    <source>
        <dbReference type="ARBA" id="ARBA00022806"/>
    </source>
</evidence>
<protein>
    <recommendedName>
        <fullName evidence="16 17">Replicative DNA helicase</fullName>
        <ecNumber evidence="16 17">5.6.2.3</ecNumber>
    </recommendedName>
</protein>
<dbReference type="PANTHER" id="PTHR30153">
    <property type="entry name" value="REPLICATIVE DNA HELICASE DNAB"/>
    <property type="match status" value="1"/>
</dbReference>
<dbReference type="InterPro" id="IPR027417">
    <property type="entry name" value="P-loop_NTPase"/>
</dbReference>
<dbReference type="PROSITE" id="PS51199">
    <property type="entry name" value="SF4_HELICASE"/>
    <property type="match status" value="3"/>
</dbReference>
<dbReference type="GO" id="GO:0006269">
    <property type="term" value="P:DNA replication, synthesis of primer"/>
    <property type="evidence" value="ECO:0007669"/>
    <property type="project" value="UniProtKB-UniRule"/>
</dbReference>
<proteinExistence type="inferred from homology"/>
<evidence type="ECO:0000256" key="6">
    <source>
        <dbReference type="ARBA" id="ARBA00022801"/>
    </source>
</evidence>
<keyword evidence="11 17" id="KW-0238">DNA-binding</keyword>
<dbReference type="InterPro" id="IPR027434">
    <property type="entry name" value="Homing_endonucl"/>
</dbReference>
<dbReference type="SUPFAM" id="SSF51294">
    <property type="entry name" value="Hedgehog/intein (Hint) domain"/>
    <property type="match status" value="2"/>
</dbReference>
<dbReference type="NCBIfam" id="TIGR01443">
    <property type="entry name" value="intein_Cterm"/>
    <property type="match status" value="2"/>
</dbReference>
<dbReference type="Gene3D" id="2.170.16.10">
    <property type="entry name" value="Hedgehog/Intein (Hint) domain"/>
    <property type="match status" value="3"/>
</dbReference>
<evidence type="ECO:0000256" key="2">
    <source>
        <dbReference type="ARBA" id="ARBA00022515"/>
    </source>
</evidence>
<dbReference type="GO" id="GO:0003677">
    <property type="term" value="F:DNA binding"/>
    <property type="evidence" value="ECO:0007669"/>
    <property type="project" value="UniProtKB-UniRule"/>
</dbReference>
<dbReference type="InterPro" id="IPR036185">
    <property type="entry name" value="DNA_heli_DnaB-like_N_sf"/>
</dbReference>
<dbReference type="Pfam" id="PF00772">
    <property type="entry name" value="DnaB"/>
    <property type="match status" value="1"/>
</dbReference>
<comment type="function">
    <text evidence="14">The intein is an endonuclease.</text>
</comment>
<evidence type="ECO:0000313" key="20">
    <source>
        <dbReference type="EMBL" id="BAP57753.1"/>
    </source>
</evidence>
<evidence type="ECO:0000256" key="10">
    <source>
        <dbReference type="ARBA" id="ARBA00023000"/>
    </source>
</evidence>
<dbReference type="InterPro" id="IPR007694">
    <property type="entry name" value="DNA_helicase_DnaB-like_C"/>
</dbReference>
<dbReference type="PRINTS" id="PR00379">
    <property type="entry name" value="INTEIN"/>
</dbReference>
<dbReference type="FunFam" id="1.10.860.10:FF:000001">
    <property type="entry name" value="Replicative DNA helicase"/>
    <property type="match status" value="1"/>
</dbReference>
<keyword evidence="12" id="KW-0413">Isomerase</keyword>
<keyword evidence="4" id="KW-0677">Repeat</keyword>
<feature type="domain" description="DOD-type homing endonuclease" evidence="18">
    <location>
        <begin position="342"/>
        <end position="465"/>
    </location>
</feature>
<dbReference type="InterPro" id="IPR030934">
    <property type="entry name" value="Intein_C"/>
</dbReference>
<evidence type="ECO:0000256" key="9">
    <source>
        <dbReference type="ARBA" id="ARBA00022840"/>
    </source>
</evidence>
<dbReference type="InterPro" id="IPR036844">
    <property type="entry name" value="Hint_dom_sf"/>
</dbReference>
<keyword evidence="7 17" id="KW-0347">Helicase</keyword>
<dbReference type="GO" id="GO:0016539">
    <property type="term" value="P:intein-mediated protein splicing"/>
    <property type="evidence" value="ECO:0007669"/>
    <property type="project" value="InterPro"/>
</dbReference>
<dbReference type="SUPFAM" id="SSF52540">
    <property type="entry name" value="P-loop containing nucleoside triphosphate hydrolases"/>
    <property type="match status" value="3"/>
</dbReference>
<keyword evidence="8" id="KW-0068">Autocatalytic cleavage</keyword>
<dbReference type="Proteomes" id="UP000031623">
    <property type="component" value="Chromosome"/>
</dbReference>
<keyword evidence="21" id="KW-1185">Reference proteome</keyword>
<dbReference type="PROSITE" id="PS50818">
    <property type="entry name" value="INTEIN_C_TER"/>
    <property type="match status" value="2"/>
</dbReference>
<keyword evidence="2 17" id="KW-0639">Primosome</keyword>
<dbReference type="AlphaFoldDB" id="A0A090AHG2"/>
<evidence type="ECO:0000256" key="16">
    <source>
        <dbReference type="NCBIfam" id="TIGR00665"/>
    </source>
</evidence>
<dbReference type="Pfam" id="PF14890">
    <property type="entry name" value="Intein_splicing"/>
    <property type="match status" value="1"/>
</dbReference>
<feature type="domain" description="SF4 helicase" evidence="19">
    <location>
        <begin position="549"/>
        <end position="716"/>
    </location>
</feature>
<evidence type="ECO:0000256" key="17">
    <source>
        <dbReference type="RuleBase" id="RU362085"/>
    </source>
</evidence>
<evidence type="ECO:0000259" key="19">
    <source>
        <dbReference type="PROSITE" id="PS51199"/>
    </source>
</evidence>
<dbReference type="InterPro" id="IPR007692">
    <property type="entry name" value="DNA_helicase_DnaB"/>
</dbReference>
<dbReference type="InterPro" id="IPR004860">
    <property type="entry name" value="LAGLIDADG_dom"/>
</dbReference>
<organism evidence="20 21">
    <name type="scientific">Thioploca ingrica</name>
    <dbReference type="NCBI Taxonomy" id="40754"/>
    <lineage>
        <taxon>Bacteria</taxon>
        <taxon>Pseudomonadati</taxon>
        <taxon>Pseudomonadota</taxon>
        <taxon>Gammaproteobacteria</taxon>
        <taxon>Thiotrichales</taxon>
        <taxon>Thiotrichaceae</taxon>
        <taxon>Thioploca</taxon>
    </lineage>
</organism>
<dbReference type="InterPro" id="IPR003586">
    <property type="entry name" value="Hint_dom_C"/>
</dbReference>
<dbReference type="KEGG" id="tig:THII_3456"/>
<comment type="function">
    <text evidence="13 17">The main replicative DNA helicase, it participates in initiation and elongation during chromosome replication. Travels ahead of the DNA replisome, separating dsDNA into templates for DNA synthesis. A processive ATP-dependent 5'-3' DNA helicase it has DNA-dependent ATPase activity.</text>
</comment>
<keyword evidence="6 17" id="KW-0378">Hydrolase</keyword>
<dbReference type="Gene3D" id="1.10.860.10">
    <property type="entry name" value="DNAb Helicase, Chain A"/>
    <property type="match status" value="1"/>
</dbReference>
<dbReference type="PROSITE" id="PS50819">
    <property type="entry name" value="INTEIN_ENDONUCLEASE"/>
    <property type="match status" value="1"/>
</dbReference>
<sequence>MQEPAYPDISFGNTAEFLKTLPFSKEAEQSVLGGLMLNNAAWMTIADLLTENDFYHREHQFIFRAIQTLAEEGHPCDPVTLSEWLENNNKLDAIGGNSYLGLLARNTPSAANIEAYAKIVREHSILRQLVRVGTEIMDSAFNTQGRTSTQLLDEAEKKVFEIAELGARGQGGFVKIKTVLSEALDQIERLSQQQGRITGIPTGFRDLDEMISGLQRSDFIVIAGRPSMGKCLASQAKIVDSTGQLSTIEEIYQRHDVELLTLTTNGQFQLTKPIAFVKDGIKPVFRLTTQLGRSVETTLNHPYLTLQGWKPLADLVVGEKIAVPWRINIFGTTTLIEGQIKLLATIVGNSRFSNFSLLQEILTQWVSKIKAIGLDNPYYLNPSIDWLLWFHRHGLSWLQQYSQKKLIPTVVFTLQRSQLALFLNYLFVHSGWLSQATAHLKAIGYTLSHEELARQVQHLLLRFGVIAAIKPHQHLWRLTVEQIDSLKIFLSEIGLLQPPVNFAATQSPVKEIYWDEIATLEFIGQKPVYDLTIAETHNFVANDICVHNTSLAMNIAENVALRNQLPVAVFSMEMSNEQLAMRLIASLAKINLQKVRTGKLSDDDWPKLTVALSQLQETSLFIDDTPALNPTELRARVRRLAREQGELGLVVIDYLQLMQIAGNKENRAVEVSEISRSLKALAKELNVPVIALSQLNRSLEQRPDKRPRMSDLRESGCLAGDSLVFRADTGQRVPIRELVGQQDFLVLGLNLQTMHLEAGKVSRVFGTGIKSVFALTTRLGRTIRATANHQFYTPEGWKRLDELKPGDYLAVPRYQLTQSDLYWDRIVSIQLQGEEEVFDLTIPILHNFVVNDIIAHNSIEQDSDLIIFIYRDEVYNNNSEHKGIAEVIIAKQRNGPIGNIQLKFFGEFTKFESFVSDNKMIGVEIL</sequence>
<evidence type="ECO:0000256" key="5">
    <source>
        <dbReference type="ARBA" id="ARBA00022741"/>
    </source>
</evidence>
<evidence type="ECO:0000256" key="13">
    <source>
        <dbReference type="ARBA" id="ARBA00044932"/>
    </source>
</evidence>
<feature type="domain" description="SF4 helicase" evidence="19">
    <location>
        <begin position="193"/>
        <end position="230"/>
    </location>
</feature>
<evidence type="ECO:0000259" key="18">
    <source>
        <dbReference type="PROSITE" id="PS50819"/>
    </source>
</evidence>
<dbReference type="InterPro" id="IPR016136">
    <property type="entry name" value="DNA_helicase_N/primase_C"/>
</dbReference>
<dbReference type="InterPro" id="IPR006142">
    <property type="entry name" value="INTEIN"/>
</dbReference>
<keyword evidence="5 17" id="KW-0547">Nucleotide-binding</keyword>
<name>A0A090AHG2_9GAMM</name>
<comment type="similarity">
    <text evidence="1 17">Belongs to the helicase family. DnaB subfamily.</text>
</comment>
<dbReference type="HOGENOM" id="CLU_005373_2_1_6"/>
<dbReference type="Gene3D" id="3.10.28.10">
    <property type="entry name" value="Homing endonucleases"/>
    <property type="match status" value="1"/>
</dbReference>
<dbReference type="InterPro" id="IPR007693">
    <property type="entry name" value="DNA_helicase_DnaB-like_N"/>
</dbReference>
<dbReference type="InterPro" id="IPR003587">
    <property type="entry name" value="Hint_dom_N"/>
</dbReference>
<dbReference type="GO" id="GO:0005524">
    <property type="term" value="F:ATP binding"/>
    <property type="evidence" value="ECO:0007669"/>
    <property type="project" value="UniProtKB-UniRule"/>
</dbReference>
<evidence type="ECO:0000256" key="1">
    <source>
        <dbReference type="ARBA" id="ARBA00008428"/>
    </source>
</evidence>
<dbReference type="EC" id="5.6.2.3" evidence="16 17"/>
<keyword evidence="10" id="KW-0651">Protein splicing</keyword>
<keyword evidence="9 17" id="KW-0067">ATP-binding</keyword>
<evidence type="ECO:0000256" key="11">
    <source>
        <dbReference type="ARBA" id="ARBA00023125"/>
    </source>
</evidence>
<dbReference type="SUPFAM" id="SSF48024">
    <property type="entry name" value="N-terminal domain of DnaB helicase"/>
    <property type="match status" value="1"/>
</dbReference>
<dbReference type="GO" id="GO:0043139">
    <property type="term" value="F:5'-3' DNA helicase activity"/>
    <property type="evidence" value="ECO:0007669"/>
    <property type="project" value="UniProtKB-EC"/>
</dbReference>
<dbReference type="CDD" id="cd00081">
    <property type="entry name" value="Hint"/>
    <property type="match status" value="3"/>
</dbReference>
<dbReference type="STRING" id="40754.THII_3456"/>
<dbReference type="OrthoDB" id="9773982at2"/>
<dbReference type="Pfam" id="PF03796">
    <property type="entry name" value="DnaB_C"/>
    <property type="match status" value="2"/>
</dbReference>
<evidence type="ECO:0000256" key="12">
    <source>
        <dbReference type="ARBA" id="ARBA00023235"/>
    </source>
</evidence>
<dbReference type="GO" id="GO:1990077">
    <property type="term" value="C:primosome complex"/>
    <property type="evidence" value="ECO:0007669"/>
    <property type="project" value="UniProtKB-UniRule"/>
</dbReference>
<dbReference type="InterPro" id="IPR004042">
    <property type="entry name" value="Intein_endonuc_central"/>
</dbReference>
<reference evidence="20 21" key="1">
    <citation type="journal article" date="2014" name="ISME J.">
        <title>Ecophysiology of Thioploca ingrica as revealed by the complete genome sequence supplemented with proteomic evidence.</title>
        <authorList>
            <person name="Kojima H."/>
            <person name="Ogura Y."/>
            <person name="Yamamoto N."/>
            <person name="Togashi T."/>
            <person name="Mori H."/>
            <person name="Watanabe T."/>
            <person name="Nemoto F."/>
            <person name="Kurokawa K."/>
            <person name="Hayashi T."/>
            <person name="Fukui M."/>
        </authorList>
    </citation>
    <scope>NUCLEOTIDE SEQUENCE [LARGE SCALE GENOMIC DNA]</scope>
</reference>
<feature type="domain" description="SF4 helicase" evidence="19">
    <location>
        <begin position="858"/>
        <end position="918"/>
    </location>
</feature>
<dbReference type="GO" id="GO:0016887">
    <property type="term" value="F:ATP hydrolysis activity"/>
    <property type="evidence" value="ECO:0007669"/>
    <property type="project" value="RHEA"/>
</dbReference>
<dbReference type="SMART" id="SM00306">
    <property type="entry name" value="HintN"/>
    <property type="match status" value="2"/>
</dbReference>
<evidence type="ECO:0000313" key="21">
    <source>
        <dbReference type="Proteomes" id="UP000031623"/>
    </source>
</evidence>